<evidence type="ECO:0000313" key="7">
    <source>
        <dbReference type="Proteomes" id="UP000694941"/>
    </source>
</evidence>
<feature type="chain" id="PRO_5046140591" evidence="5">
    <location>
        <begin position="22"/>
        <end position="266"/>
    </location>
</feature>
<keyword evidence="1 5" id="KW-0732">Signal</keyword>
<dbReference type="InterPro" id="IPR036773">
    <property type="entry name" value="TB_dom_sf"/>
</dbReference>
<organism evidence="7 8">
    <name type="scientific">Limulus polyphemus</name>
    <name type="common">Atlantic horseshoe crab</name>
    <dbReference type="NCBI Taxonomy" id="6850"/>
    <lineage>
        <taxon>Eukaryota</taxon>
        <taxon>Metazoa</taxon>
        <taxon>Ecdysozoa</taxon>
        <taxon>Arthropoda</taxon>
        <taxon>Chelicerata</taxon>
        <taxon>Merostomata</taxon>
        <taxon>Xiphosura</taxon>
        <taxon>Limulidae</taxon>
        <taxon>Limulus</taxon>
    </lineage>
</organism>
<dbReference type="CDD" id="cd00104">
    <property type="entry name" value="KAZAL_FS"/>
    <property type="match status" value="1"/>
</dbReference>
<evidence type="ECO:0000256" key="2">
    <source>
        <dbReference type="ARBA" id="ARBA00022737"/>
    </source>
</evidence>
<dbReference type="Gene3D" id="3.90.290.10">
    <property type="entry name" value="TGF-beta binding (TB) domain"/>
    <property type="match status" value="1"/>
</dbReference>
<dbReference type="GeneID" id="106460291"/>
<dbReference type="PANTHER" id="PTHR13866">
    <property type="entry name" value="SPARC OSTEONECTIN"/>
    <property type="match status" value="1"/>
</dbReference>
<keyword evidence="4" id="KW-0325">Glycoprotein</keyword>
<accession>A0ABM1SGD4</accession>
<dbReference type="PANTHER" id="PTHR13866:SF29">
    <property type="entry name" value="FOLLISTATIN"/>
    <property type="match status" value="1"/>
</dbReference>
<dbReference type="InterPro" id="IPR036058">
    <property type="entry name" value="Kazal_dom_sf"/>
</dbReference>
<dbReference type="InterPro" id="IPR003645">
    <property type="entry name" value="Fol_N"/>
</dbReference>
<feature type="domain" description="Kazal-like" evidence="6">
    <location>
        <begin position="198"/>
        <end position="247"/>
    </location>
</feature>
<name>A0ABM1SGD4_LIMPO</name>
<proteinExistence type="predicted"/>
<evidence type="ECO:0000256" key="5">
    <source>
        <dbReference type="SAM" id="SignalP"/>
    </source>
</evidence>
<dbReference type="Proteomes" id="UP000694941">
    <property type="component" value="Unplaced"/>
</dbReference>
<evidence type="ECO:0000259" key="6">
    <source>
        <dbReference type="PROSITE" id="PS51465"/>
    </source>
</evidence>
<feature type="domain" description="Kazal-like" evidence="6">
    <location>
        <begin position="39"/>
        <end position="96"/>
    </location>
</feature>
<dbReference type="Pfam" id="PF07648">
    <property type="entry name" value="Kazal_2"/>
    <property type="match status" value="3"/>
</dbReference>
<dbReference type="Gene3D" id="3.30.60.30">
    <property type="match status" value="3"/>
</dbReference>
<feature type="signal peptide" evidence="5">
    <location>
        <begin position="1"/>
        <end position="21"/>
    </location>
</feature>
<feature type="domain" description="Kazal-like" evidence="6">
    <location>
        <begin position="121"/>
        <end position="171"/>
    </location>
</feature>
<dbReference type="RefSeq" id="XP_022242689.1">
    <property type="nucleotide sequence ID" value="XM_022386981.1"/>
</dbReference>
<reference evidence="8" key="1">
    <citation type="submission" date="2025-08" db="UniProtKB">
        <authorList>
            <consortium name="RefSeq"/>
        </authorList>
    </citation>
    <scope>IDENTIFICATION</scope>
    <source>
        <tissue evidence="8">Muscle</tissue>
    </source>
</reference>
<dbReference type="SMART" id="SM00280">
    <property type="entry name" value="KAZAL"/>
    <property type="match status" value="3"/>
</dbReference>
<dbReference type="SMART" id="SM00274">
    <property type="entry name" value="FOLN"/>
    <property type="match status" value="3"/>
</dbReference>
<gene>
    <name evidence="8" type="primary">LOC106460291</name>
</gene>
<dbReference type="PROSITE" id="PS51465">
    <property type="entry name" value="KAZAL_2"/>
    <property type="match status" value="3"/>
</dbReference>
<evidence type="ECO:0000256" key="3">
    <source>
        <dbReference type="ARBA" id="ARBA00023157"/>
    </source>
</evidence>
<keyword evidence="3" id="KW-1015">Disulfide bond</keyword>
<protein>
    <submittedName>
        <fullName evidence="8">Follistatin-like isoform X2</fullName>
    </submittedName>
</protein>
<evidence type="ECO:0000256" key="4">
    <source>
        <dbReference type="ARBA" id="ARBA00023180"/>
    </source>
</evidence>
<dbReference type="SUPFAM" id="SSF100895">
    <property type="entry name" value="Kazal-type serine protease inhibitors"/>
    <property type="match status" value="3"/>
</dbReference>
<evidence type="ECO:0000313" key="8">
    <source>
        <dbReference type="RefSeq" id="XP_022242689.1"/>
    </source>
</evidence>
<keyword evidence="7" id="KW-1185">Reference proteome</keyword>
<sequence>MHLGAILLASVSTMWLSCTSAADTCDGVKCGEEKKCRIKRGHPQCVCRPKCPKRKRRLGAVCGNDGNTYKHVCKLLKVQCRKDKNLAVAYFGACQDNGCENVKCPGKKSCVVDQNRLPHCVRCKKVCRPRLGSRHVCGSDNTTYNSYCELRRTSCLSGRSIQAAYKGRCKAIATCETITCRRNKKCLIDPNSGLPRCVQCPPTCSWLPAIPLCASNNETYSSWCEMMVDSCKIGVVLETRQSRPCDEVNESTLAKSSMNPLEHNRY</sequence>
<dbReference type="InterPro" id="IPR002350">
    <property type="entry name" value="Kazal_dom"/>
</dbReference>
<keyword evidence="2" id="KW-0677">Repeat</keyword>
<evidence type="ECO:0000256" key="1">
    <source>
        <dbReference type="ARBA" id="ARBA00022729"/>
    </source>
</evidence>